<evidence type="ECO:0000256" key="3">
    <source>
        <dbReference type="ARBA" id="ARBA00022692"/>
    </source>
</evidence>
<feature type="transmembrane region" description="Helical" evidence="6">
    <location>
        <begin position="201"/>
        <end position="222"/>
    </location>
</feature>
<dbReference type="AlphaFoldDB" id="A0A1X2HJV6"/>
<accession>A0A1X2HJV6</accession>
<protein>
    <submittedName>
        <fullName evidence="7">Integral membrane protein DUF92-domain-containing protein</fullName>
    </submittedName>
</protein>
<evidence type="ECO:0000256" key="5">
    <source>
        <dbReference type="ARBA" id="ARBA00023136"/>
    </source>
</evidence>
<dbReference type="STRING" id="13706.A0A1X2HJV6"/>
<evidence type="ECO:0000256" key="1">
    <source>
        <dbReference type="ARBA" id="ARBA00004141"/>
    </source>
</evidence>
<feature type="transmembrane region" description="Helical" evidence="6">
    <location>
        <begin position="260"/>
        <end position="279"/>
    </location>
</feature>
<dbReference type="EMBL" id="MCGN01000003">
    <property type="protein sequence ID" value="ORY99395.1"/>
    <property type="molecule type" value="Genomic_DNA"/>
</dbReference>
<dbReference type="PANTHER" id="PTHR13353">
    <property type="entry name" value="TRANSMEMBRANE PROTEIN 19"/>
    <property type="match status" value="1"/>
</dbReference>
<dbReference type="OrthoDB" id="30881at2759"/>
<dbReference type="PANTHER" id="PTHR13353:SF5">
    <property type="entry name" value="TRANSMEMBRANE PROTEIN 19"/>
    <property type="match status" value="1"/>
</dbReference>
<sequence>MPNWLLGFTVSTAIVVHSRRKKSLSPDGAAGAFVLGLATCTSTFAYFTVILLVFFLASSKLTKFKAEKKRLLEADYEHSSERTLVQVICNGLVGGILVVLFQIYYENAPGCFDQQRWASVILWAYLGHYGCCAGDTWASELGILSTSWPVSIITWRKVPPGTNGGLSALGLAASLAGGAAVGLSGALCLTLQRATSCHGLAWEYIVVGALAGLGGSLIDSILGATVQRTLYSTKEKKVVNHLESDTEIVSGWDILDNHQVNFVSSVLTSALCGAAAYYIQ</sequence>
<comment type="similarity">
    <text evidence="2">Belongs to the TMEM19 family.</text>
</comment>
<dbReference type="Proteomes" id="UP000242180">
    <property type="component" value="Unassembled WGS sequence"/>
</dbReference>
<comment type="caution">
    <text evidence="7">The sequence shown here is derived from an EMBL/GenBank/DDBJ whole genome shotgun (WGS) entry which is preliminary data.</text>
</comment>
<comment type="subcellular location">
    <subcellularLocation>
        <location evidence="1">Membrane</location>
        <topology evidence="1">Multi-pass membrane protein</topology>
    </subcellularLocation>
</comment>
<organism evidence="7 8">
    <name type="scientific">Syncephalastrum racemosum</name>
    <name type="common">Filamentous fungus</name>
    <dbReference type="NCBI Taxonomy" id="13706"/>
    <lineage>
        <taxon>Eukaryota</taxon>
        <taxon>Fungi</taxon>
        <taxon>Fungi incertae sedis</taxon>
        <taxon>Mucoromycota</taxon>
        <taxon>Mucoromycotina</taxon>
        <taxon>Mucoromycetes</taxon>
        <taxon>Mucorales</taxon>
        <taxon>Syncephalastraceae</taxon>
        <taxon>Syncephalastrum</taxon>
    </lineage>
</organism>
<evidence type="ECO:0000313" key="7">
    <source>
        <dbReference type="EMBL" id="ORY99395.1"/>
    </source>
</evidence>
<keyword evidence="8" id="KW-1185">Reference proteome</keyword>
<keyword evidence="5 6" id="KW-0472">Membrane</keyword>
<gene>
    <name evidence="7" type="ORF">BCR43DRAFT_489210</name>
</gene>
<evidence type="ECO:0000256" key="4">
    <source>
        <dbReference type="ARBA" id="ARBA00022989"/>
    </source>
</evidence>
<feature type="transmembrane region" description="Helical" evidence="6">
    <location>
        <begin position="166"/>
        <end position="189"/>
    </location>
</feature>
<keyword evidence="4 6" id="KW-1133">Transmembrane helix</keyword>
<proteinExistence type="inferred from homology"/>
<evidence type="ECO:0000313" key="8">
    <source>
        <dbReference type="Proteomes" id="UP000242180"/>
    </source>
</evidence>
<name>A0A1X2HJV6_SYNRA</name>
<dbReference type="InParanoid" id="A0A1X2HJV6"/>
<dbReference type="InterPro" id="IPR002794">
    <property type="entry name" value="DUF92_TMEM19"/>
</dbReference>
<evidence type="ECO:0000256" key="6">
    <source>
        <dbReference type="SAM" id="Phobius"/>
    </source>
</evidence>
<feature type="transmembrane region" description="Helical" evidence="6">
    <location>
        <begin position="34"/>
        <end position="62"/>
    </location>
</feature>
<dbReference type="GO" id="GO:0016020">
    <property type="term" value="C:membrane"/>
    <property type="evidence" value="ECO:0007669"/>
    <property type="project" value="UniProtKB-SubCell"/>
</dbReference>
<keyword evidence="3 6" id="KW-0812">Transmembrane</keyword>
<dbReference type="Pfam" id="PF01940">
    <property type="entry name" value="DUF92"/>
    <property type="match status" value="1"/>
</dbReference>
<reference evidence="7 8" key="1">
    <citation type="submission" date="2016-07" db="EMBL/GenBank/DDBJ databases">
        <title>Pervasive Adenine N6-methylation of Active Genes in Fungi.</title>
        <authorList>
            <consortium name="DOE Joint Genome Institute"/>
            <person name="Mondo S.J."/>
            <person name="Dannebaum R.O."/>
            <person name="Kuo R.C."/>
            <person name="Labutti K."/>
            <person name="Haridas S."/>
            <person name="Kuo A."/>
            <person name="Salamov A."/>
            <person name="Ahrendt S.R."/>
            <person name="Lipzen A."/>
            <person name="Sullivan W."/>
            <person name="Andreopoulos W.B."/>
            <person name="Clum A."/>
            <person name="Lindquist E."/>
            <person name="Daum C."/>
            <person name="Ramamoorthy G.K."/>
            <person name="Gryganskyi A."/>
            <person name="Culley D."/>
            <person name="Magnuson J.K."/>
            <person name="James T.Y."/>
            <person name="O'Malley M.A."/>
            <person name="Stajich J.E."/>
            <person name="Spatafora J.W."/>
            <person name="Visel A."/>
            <person name="Grigoriev I.V."/>
        </authorList>
    </citation>
    <scope>NUCLEOTIDE SEQUENCE [LARGE SCALE GENOMIC DNA]</scope>
    <source>
        <strain evidence="7 8">NRRL 2496</strain>
    </source>
</reference>
<evidence type="ECO:0000256" key="2">
    <source>
        <dbReference type="ARBA" id="ARBA00009012"/>
    </source>
</evidence>
<feature type="transmembrane region" description="Helical" evidence="6">
    <location>
        <begin position="83"/>
        <end position="105"/>
    </location>
</feature>
<dbReference type="OMA" id="MSSFACC"/>